<reference evidence="1" key="1">
    <citation type="journal article" date="2019" name="Toxins">
        <title>Detection of Abrin-Like and Prepropulchellin-Like Toxin Genes and Transcripts Using Whole Genome Sequencing and Full-Length Transcript Sequencing of Abrus precatorius.</title>
        <authorList>
            <person name="Hovde B.T."/>
            <person name="Daligault H.E."/>
            <person name="Hanschen E.R."/>
            <person name="Kunde Y.A."/>
            <person name="Johnson M.B."/>
            <person name="Starkenburg S.R."/>
            <person name="Johnson S.L."/>
        </authorList>
    </citation>
    <scope>NUCLEOTIDE SEQUENCE [LARGE SCALE GENOMIC DNA]</scope>
</reference>
<dbReference type="NCBIfam" id="TIGR01615">
    <property type="entry name" value="A_thal_3542"/>
    <property type="match status" value="1"/>
</dbReference>
<name>A0A8B8JQD7_ABRPR</name>
<evidence type="ECO:0000313" key="1">
    <source>
        <dbReference type="Proteomes" id="UP000694853"/>
    </source>
</evidence>
<dbReference type="GeneID" id="113848383"/>
<proteinExistence type="predicted"/>
<dbReference type="Pfam" id="PF04720">
    <property type="entry name" value="PDDEXK_6"/>
    <property type="match status" value="1"/>
</dbReference>
<accession>A0A8B8JQD7</accession>
<protein>
    <submittedName>
        <fullName evidence="2">Uncharacterized protein LOC113848383</fullName>
    </submittedName>
</protein>
<sequence length="309" mass="34889">MGLGRVPVRFERVAAAFDADVTRVRLFKSNGSEHSREGLIDLSDLVKSFMEREEEGEDAAVAGCEGEEGLEIDSEWSDSEKREMLEGIFGEDGDVKENIRREVEIDLGLVGDYSSPGFKRHLMARLRQRGFDAGLCKSKCEKNRRFPVGDYDYVDVNIAGNRYIIEISLVAEFEIARPTNQYASLLSAFPRVFVGKVEELKLVVRLMCNAIQGSMKSMDLHIPPWRRNGYMQAKWFSSYERTTNEVVATRKASSPFSHGGETFSTRKSVGFEARSVKSYNCRDDYRSKDAFRVGHLTNAFNAEGLGMQL</sequence>
<dbReference type="PANTHER" id="PTHR31579:SF42">
    <property type="entry name" value="DUF506 FAMILY PROTEIN (DUF506)"/>
    <property type="match status" value="1"/>
</dbReference>
<dbReference type="Proteomes" id="UP000694853">
    <property type="component" value="Unplaced"/>
</dbReference>
<organism evidence="1 2">
    <name type="scientific">Abrus precatorius</name>
    <name type="common">Indian licorice</name>
    <name type="synonym">Glycine abrus</name>
    <dbReference type="NCBI Taxonomy" id="3816"/>
    <lineage>
        <taxon>Eukaryota</taxon>
        <taxon>Viridiplantae</taxon>
        <taxon>Streptophyta</taxon>
        <taxon>Embryophyta</taxon>
        <taxon>Tracheophyta</taxon>
        <taxon>Spermatophyta</taxon>
        <taxon>Magnoliopsida</taxon>
        <taxon>eudicotyledons</taxon>
        <taxon>Gunneridae</taxon>
        <taxon>Pentapetalae</taxon>
        <taxon>rosids</taxon>
        <taxon>fabids</taxon>
        <taxon>Fabales</taxon>
        <taxon>Fabaceae</taxon>
        <taxon>Papilionoideae</taxon>
        <taxon>50 kb inversion clade</taxon>
        <taxon>NPAAA clade</taxon>
        <taxon>indigoferoid/millettioid clade</taxon>
        <taxon>Abreae</taxon>
        <taxon>Abrus</taxon>
    </lineage>
</organism>
<dbReference type="PANTHER" id="PTHR31579">
    <property type="entry name" value="OS03G0796600 PROTEIN"/>
    <property type="match status" value="1"/>
</dbReference>
<dbReference type="OrthoDB" id="548115at2759"/>
<dbReference type="InterPro" id="IPR006502">
    <property type="entry name" value="PDDEXK-like"/>
</dbReference>
<evidence type="ECO:0000313" key="2">
    <source>
        <dbReference type="RefSeq" id="XP_027333670.1"/>
    </source>
</evidence>
<dbReference type="RefSeq" id="XP_027333670.1">
    <property type="nucleotide sequence ID" value="XM_027477869.1"/>
</dbReference>
<gene>
    <name evidence="2" type="primary">LOC113848383</name>
</gene>
<keyword evidence="1" id="KW-1185">Reference proteome</keyword>
<dbReference type="KEGG" id="aprc:113848383"/>
<dbReference type="AlphaFoldDB" id="A0A8B8JQD7"/>
<reference evidence="2" key="2">
    <citation type="submission" date="2025-08" db="UniProtKB">
        <authorList>
            <consortium name="RefSeq"/>
        </authorList>
    </citation>
    <scope>IDENTIFICATION</scope>
    <source>
        <tissue evidence="2">Young leaves</tissue>
    </source>
</reference>